<organism evidence="10 11">
    <name type="scientific">Chitinophaga jiangningensis</name>
    <dbReference type="NCBI Taxonomy" id="1419482"/>
    <lineage>
        <taxon>Bacteria</taxon>
        <taxon>Pseudomonadati</taxon>
        <taxon>Bacteroidota</taxon>
        <taxon>Chitinophagia</taxon>
        <taxon>Chitinophagales</taxon>
        <taxon>Chitinophagaceae</taxon>
        <taxon>Chitinophaga</taxon>
    </lineage>
</organism>
<dbReference type="SUPFAM" id="SSF56935">
    <property type="entry name" value="Porins"/>
    <property type="match status" value="1"/>
</dbReference>
<accession>A0A1M7DYD6</accession>
<dbReference type="Proteomes" id="UP000184420">
    <property type="component" value="Unassembled WGS sequence"/>
</dbReference>
<dbReference type="Pfam" id="PF13715">
    <property type="entry name" value="CarbopepD_reg_2"/>
    <property type="match status" value="1"/>
</dbReference>
<dbReference type="EMBL" id="FRBL01000005">
    <property type="protein sequence ID" value="SHL84368.1"/>
    <property type="molecule type" value="Genomic_DNA"/>
</dbReference>
<evidence type="ECO:0000256" key="7">
    <source>
        <dbReference type="PROSITE-ProRule" id="PRU01360"/>
    </source>
</evidence>
<evidence type="ECO:0000313" key="10">
    <source>
        <dbReference type="EMBL" id="SHL84368.1"/>
    </source>
</evidence>
<dbReference type="OrthoDB" id="9768177at2"/>
<dbReference type="NCBIfam" id="TIGR04057">
    <property type="entry name" value="SusC_RagA_signa"/>
    <property type="match status" value="1"/>
</dbReference>
<gene>
    <name evidence="10" type="ORF">SAMN05444266_105190</name>
</gene>
<keyword evidence="5 7" id="KW-0472">Membrane</keyword>
<keyword evidence="4 7" id="KW-0812">Transmembrane</keyword>
<dbReference type="InterPro" id="IPR023996">
    <property type="entry name" value="TonB-dep_OMP_SusC/RagA"/>
</dbReference>
<dbReference type="RefSeq" id="WP_073081895.1">
    <property type="nucleotide sequence ID" value="NZ_FRBL01000005.1"/>
</dbReference>
<dbReference type="InterPro" id="IPR008969">
    <property type="entry name" value="CarboxyPept-like_regulatory"/>
</dbReference>
<dbReference type="Gene3D" id="2.170.130.10">
    <property type="entry name" value="TonB-dependent receptor, plug domain"/>
    <property type="match status" value="1"/>
</dbReference>
<evidence type="ECO:0000256" key="2">
    <source>
        <dbReference type="ARBA" id="ARBA00022448"/>
    </source>
</evidence>
<dbReference type="InterPro" id="IPR039426">
    <property type="entry name" value="TonB-dep_rcpt-like"/>
</dbReference>
<keyword evidence="2 7" id="KW-0813">Transport</keyword>
<keyword evidence="8" id="KW-0732">Signal</keyword>
<dbReference type="PROSITE" id="PS52016">
    <property type="entry name" value="TONB_DEPENDENT_REC_3"/>
    <property type="match status" value="1"/>
</dbReference>
<dbReference type="AlphaFoldDB" id="A0A1M7DYD6"/>
<evidence type="ECO:0000256" key="8">
    <source>
        <dbReference type="SAM" id="SignalP"/>
    </source>
</evidence>
<dbReference type="STRING" id="1419482.SAMN05444266_105190"/>
<dbReference type="SUPFAM" id="SSF49464">
    <property type="entry name" value="Carboxypeptidase regulatory domain-like"/>
    <property type="match status" value="1"/>
</dbReference>
<evidence type="ECO:0000256" key="3">
    <source>
        <dbReference type="ARBA" id="ARBA00022452"/>
    </source>
</evidence>
<keyword evidence="3 7" id="KW-1134">Transmembrane beta strand</keyword>
<proteinExistence type="inferred from homology"/>
<dbReference type="Gene3D" id="2.60.40.1120">
    <property type="entry name" value="Carboxypeptidase-like, regulatory domain"/>
    <property type="match status" value="1"/>
</dbReference>
<feature type="chain" id="PRO_5012793971" evidence="8">
    <location>
        <begin position="21"/>
        <end position="1044"/>
    </location>
</feature>
<dbReference type="InterPro" id="IPR023997">
    <property type="entry name" value="TonB-dep_OMP_SusC/RagA_CS"/>
</dbReference>
<evidence type="ECO:0000313" key="11">
    <source>
        <dbReference type="Proteomes" id="UP000184420"/>
    </source>
</evidence>
<dbReference type="InterPro" id="IPR037066">
    <property type="entry name" value="Plug_dom_sf"/>
</dbReference>
<evidence type="ECO:0000256" key="1">
    <source>
        <dbReference type="ARBA" id="ARBA00004571"/>
    </source>
</evidence>
<dbReference type="InterPro" id="IPR036942">
    <property type="entry name" value="Beta-barrel_TonB_sf"/>
</dbReference>
<name>A0A1M7DYD6_9BACT</name>
<reference evidence="10 11" key="1">
    <citation type="submission" date="2016-11" db="EMBL/GenBank/DDBJ databases">
        <authorList>
            <person name="Jaros S."/>
            <person name="Januszkiewicz K."/>
            <person name="Wedrychowicz H."/>
        </authorList>
    </citation>
    <scope>NUCLEOTIDE SEQUENCE [LARGE SCALE GENOMIC DNA]</scope>
    <source>
        <strain evidence="10 11">DSM 27406</strain>
    </source>
</reference>
<feature type="domain" description="TonB-dependent receptor plug" evidence="9">
    <location>
        <begin position="116"/>
        <end position="232"/>
    </location>
</feature>
<dbReference type="Gene3D" id="2.40.170.20">
    <property type="entry name" value="TonB-dependent receptor, beta-barrel domain"/>
    <property type="match status" value="1"/>
</dbReference>
<keyword evidence="11" id="KW-1185">Reference proteome</keyword>
<evidence type="ECO:0000256" key="4">
    <source>
        <dbReference type="ARBA" id="ARBA00022692"/>
    </source>
</evidence>
<feature type="signal peptide" evidence="8">
    <location>
        <begin position="1"/>
        <end position="20"/>
    </location>
</feature>
<protein>
    <submittedName>
        <fullName evidence="10">TonB-linked outer membrane protein, SusC/RagA family</fullName>
    </submittedName>
</protein>
<dbReference type="InterPro" id="IPR012910">
    <property type="entry name" value="Plug_dom"/>
</dbReference>
<evidence type="ECO:0000256" key="5">
    <source>
        <dbReference type="ARBA" id="ARBA00023136"/>
    </source>
</evidence>
<dbReference type="NCBIfam" id="TIGR04056">
    <property type="entry name" value="OMP_RagA_SusC"/>
    <property type="match status" value="1"/>
</dbReference>
<dbReference type="Pfam" id="PF07715">
    <property type="entry name" value="Plug"/>
    <property type="match status" value="1"/>
</dbReference>
<sequence>MKKGLFLGLLAVLSVFQALAQSRTITGKVTDAKDGSPLPGVTVKIPGTNIGTLTSPTGEFKIPVDAKVGTLEFSFVGYLLQKVNVTGKATVNVLLEGDQKALSEVVVVGYGTQERKNVTASIASINGSALKNTAAPAIDRQLAGQVAGVQATVASGVLGQPARIRIRGTNSLSSGTDPLYVIDGVPIMTGDQSGVTPYNPLGDINPNDIESMEVLKDGSATAIYGSRAANGVILITTKKGKQGKAKLNYDSWFASASPSKKFDLLNADEFITIANEKYTNAGKAAPAKPTPIPGGNGNYDTDWQDVVTRTGFQQNHNLSISGANENTNYYVSLGYADMKGMLVGNDQTKYQVRMKVEQKALDIVTLGVNSAVSYVTNNGFNTSATGLSGSITNSLRALPNVPVMWPDGTYNINQPANLLGAGANLVNIADNYTNIKYVLDNNIYRNKNLNFTGNTFVNVEVIKGLNVKSLVGINLLSGEDYQYWNPIHGDGKSSGGYAFQQQIPSFRYNWVNTISYNKTFGKHNINAVAGMEIQKSRERYFYGQANGLSSTFFGENNLISNSYTTQKSGGGIVERAFRSTFARVGYSYKDRYILSGTFRRDAISALPPGHQNANLPGVSAGWRLSEEDFFKGGSISNIVSNLKIRGGWAKVGNVDIGAYPYVGSYKASVYGANGGLTYNNVYNPNLTFETSKKVNIGFDLGLLRDRITVTADYFKNNIDNMVLSAPVAPSLGVPSAGAPNQINLNVGKMYNQGYEFSVNSTNIQKGDFTWTTSFNVTFVQNRVEALVNNQDITKNYNVTSVGRTIGEFYGYVSQGVNPANGNPLWLKADGTTIQGDIATSKYKKYDPTHPEDVSQAAAALTATDKRFLGKSTPTYYGGLNNTVSYKGFDFNVFFSFAGGNKVYNITRQEALNNQKFLNNGKEILNRWTTPGQQTDVPKLWQGSDNFVLQNGNLNSRFLEKGDFIRAQNIGLGYTFPKEWIQHAKLNNVRIYAQVQNAFVITKYTGVDPELNYNVSGQAGNIEPGLDYNTSPVPRTYTVGVNIGL</sequence>
<comment type="similarity">
    <text evidence="7">Belongs to the TonB-dependent receptor family.</text>
</comment>
<dbReference type="GO" id="GO:0009279">
    <property type="term" value="C:cell outer membrane"/>
    <property type="evidence" value="ECO:0007669"/>
    <property type="project" value="UniProtKB-SubCell"/>
</dbReference>
<evidence type="ECO:0000256" key="6">
    <source>
        <dbReference type="ARBA" id="ARBA00023237"/>
    </source>
</evidence>
<evidence type="ECO:0000259" key="9">
    <source>
        <dbReference type="Pfam" id="PF07715"/>
    </source>
</evidence>
<comment type="subcellular location">
    <subcellularLocation>
        <location evidence="1 7">Cell outer membrane</location>
        <topology evidence="1 7">Multi-pass membrane protein</topology>
    </subcellularLocation>
</comment>
<keyword evidence="6 7" id="KW-0998">Cell outer membrane</keyword>